<dbReference type="EMBL" id="NHTK01005767">
    <property type="protein sequence ID" value="PPQ74239.1"/>
    <property type="molecule type" value="Genomic_DNA"/>
</dbReference>
<evidence type="ECO:0000313" key="2">
    <source>
        <dbReference type="Proteomes" id="UP000284842"/>
    </source>
</evidence>
<keyword evidence="2" id="KW-1185">Reference proteome</keyword>
<dbReference type="Proteomes" id="UP000284842">
    <property type="component" value="Unassembled WGS sequence"/>
</dbReference>
<reference evidence="1 2" key="1">
    <citation type="journal article" date="2018" name="Evol. Lett.">
        <title>Horizontal gene cluster transfer increased hallucinogenic mushroom diversity.</title>
        <authorList>
            <person name="Reynolds H.T."/>
            <person name="Vijayakumar V."/>
            <person name="Gluck-Thaler E."/>
            <person name="Korotkin H.B."/>
            <person name="Matheny P.B."/>
            <person name="Slot J.C."/>
        </authorList>
    </citation>
    <scope>NUCLEOTIDE SEQUENCE [LARGE SCALE GENOMIC DNA]</scope>
    <source>
        <strain evidence="1 2">2629</strain>
    </source>
</reference>
<sequence>MVDDTCHTSQPVLPPELEQEIVETAALMMISFPLMPMNCALELQLTGRRFREWTMPFLYRLLHTDKFFVGRTESECIEILSKYGRRTTHVYLGLDTSKAITILEHCPNVQDIVNWHEEIKLSDIHPSIQKSSNLRRLSAFLEELPTNLLLSPAYSSITHLDVMDWMDWDLLVNFPNLSHLCFTDSYEIPHVYDVIDRLTHKDHGCKSLRVIICLYLLWGQSADARFIKLLLPDTHVEHEAEWMKYSNGGMDFWEFAERMVFARKGNWVSE</sequence>
<proteinExistence type="predicted"/>
<dbReference type="AlphaFoldDB" id="A0A409W6R6"/>
<accession>A0A409W6R6</accession>
<dbReference type="InParanoid" id="A0A409W6R6"/>
<evidence type="ECO:0000313" key="1">
    <source>
        <dbReference type="EMBL" id="PPQ74239.1"/>
    </source>
</evidence>
<protein>
    <recommendedName>
        <fullName evidence="3">F-box domain-containing protein</fullName>
    </recommendedName>
</protein>
<name>A0A409W6R6_9AGAR</name>
<gene>
    <name evidence="1" type="ORF">CVT24_001110</name>
</gene>
<comment type="caution">
    <text evidence="1">The sequence shown here is derived from an EMBL/GenBank/DDBJ whole genome shotgun (WGS) entry which is preliminary data.</text>
</comment>
<evidence type="ECO:0008006" key="3">
    <source>
        <dbReference type="Google" id="ProtNLM"/>
    </source>
</evidence>
<dbReference type="OrthoDB" id="3035629at2759"/>
<organism evidence="1 2">
    <name type="scientific">Panaeolus cyanescens</name>
    <dbReference type="NCBI Taxonomy" id="181874"/>
    <lineage>
        <taxon>Eukaryota</taxon>
        <taxon>Fungi</taxon>
        <taxon>Dikarya</taxon>
        <taxon>Basidiomycota</taxon>
        <taxon>Agaricomycotina</taxon>
        <taxon>Agaricomycetes</taxon>
        <taxon>Agaricomycetidae</taxon>
        <taxon>Agaricales</taxon>
        <taxon>Agaricineae</taxon>
        <taxon>Galeropsidaceae</taxon>
        <taxon>Panaeolus</taxon>
    </lineage>
</organism>